<protein>
    <recommendedName>
        <fullName evidence="5">ADP,ATP carrier protein</fullName>
    </recommendedName>
</protein>
<feature type="transmembrane region" description="Helical" evidence="2">
    <location>
        <begin position="700"/>
        <end position="720"/>
    </location>
</feature>
<feature type="region of interest" description="Disordered" evidence="1">
    <location>
        <begin position="107"/>
        <end position="129"/>
    </location>
</feature>
<keyword evidence="2" id="KW-0812">Transmembrane</keyword>
<feature type="transmembrane region" description="Helical" evidence="2">
    <location>
        <begin position="368"/>
        <end position="387"/>
    </location>
</feature>
<dbReference type="Proteomes" id="UP001295423">
    <property type="component" value="Unassembled WGS sequence"/>
</dbReference>
<feature type="transmembrane region" description="Helical" evidence="2">
    <location>
        <begin position="519"/>
        <end position="539"/>
    </location>
</feature>
<proteinExistence type="predicted"/>
<evidence type="ECO:0008006" key="5">
    <source>
        <dbReference type="Google" id="ProtNLM"/>
    </source>
</evidence>
<name>A0AAD2FWX8_9STRA</name>
<evidence type="ECO:0000313" key="3">
    <source>
        <dbReference type="EMBL" id="CAJ1955271.1"/>
    </source>
</evidence>
<gene>
    <name evidence="3" type="ORF">CYCCA115_LOCUS15669</name>
</gene>
<evidence type="ECO:0000313" key="4">
    <source>
        <dbReference type="Proteomes" id="UP001295423"/>
    </source>
</evidence>
<keyword evidence="2" id="KW-0472">Membrane</keyword>
<organism evidence="3 4">
    <name type="scientific">Cylindrotheca closterium</name>
    <dbReference type="NCBI Taxonomy" id="2856"/>
    <lineage>
        <taxon>Eukaryota</taxon>
        <taxon>Sar</taxon>
        <taxon>Stramenopiles</taxon>
        <taxon>Ochrophyta</taxon>
        <taxon>Bacillariophyta</taxon>
        <taxon>Bacillariophyceae</taxon>
        <taxon>Bacillariophycidae</taxon>
        <taxon>Bacillariales</taxon>
        <taxon>Bacillariaceae</taxon>
        <taxon>Cylindrotheca</taxon>
    </lineage>
</organism>
<feature type="region of interest" description="Disordered" evidence="1">
    <location>
        <begin position="464"/>
        <end position="500"/>
    </location>
</feature>
<accession>A0AAD2FWX8</accession>
<comment type="caution">
    <text evidence="3">The sequence shown here is derived from an EMBL/GenBank/DDBJ whole genome shotgun (WGS) entry which is preliminary data.</text>
</comment>
<reference evidence="3" key="1">
    <citation type="submission" date="2023-08" db="EMBL/GenBank/DDBJ databases">
        <authorList>
            <person name="Audoor S."/>
            <person name="Bilcke G."/>
        </authorList>
    </citation>
    <scope>NUCLEOTIDE SEQUENCE</scope>
</reference>
<feature type="region of interest" description="Disordered" evidence="1">
    <location>
        <begin position="70"/>
        <end position="95"/>
    </location>
</feature>
<evidence type="ECO:0000256" key="1">
    <source>
        <dbReference type="SAM" id="MobiDB-lite"/>
    </source>
</evidence>
<dbReference type="EMBL" id="CAKOGP040001881">
    <property type="protein sequence ID" value="CAJ1955271.1"/>
    <property type="molecule type" value="Genomic_DNA"/>
</dbReference>
<dbReference type="AlphaFoldDB" id="A0AAD2FWX8"/>
<keyword evidence="2" id="KW-1133">Transmembrane helix</keyword>
<evidence type="ECO:0000256" key="2">
    <source>
        <dbReference type="SAM" id="Phobius"/>
    </source>
</evidence>
<feature type="transmembrane region" description="Helical" evidence="2">
    <location>
        <begin position="393"/>
        <end position="414"/>
    </location>
</feature>
<feature type="transmembrane region" description="Helical" evidence="2">
    <location>
        <begin position="248"/>
        <end position="267"/>
    </location>
</feature>
<dbReference type="PANTHER" id="PTHR43596">
    <property type="entry name" value="ADP,ATP CARRIER PROTEIN"/>
    <property type="match status" value="1"/>
</dbReference>
<dbReference type="PANTHER" id="PTHR43596:SF1">
    <property type="entry name" value="ADP,ATP CARRIER PROTEIN"/>
    <property type="match status" value="1"/>
</dbReference>
<feature type="transmembrane region" description="Helical" evidence="2">
    <location>
        <begin position="559"/>
        <end position="582"/>
    </location>
</feature>
<feature type="compositionally biased region" description="Low complexity" evidence="1">
    <location>
        <begin position="464"/>
        <end position="480"/>
    </location>
</feature>
<keyword evidence="4" id="KW-1185">Reference proteome</keyword>
<sequence>MTIHESQQIIDEDEVAGVFLEDIGSSSSSTGHITPENPLFKGNAAQNKSMMATAINTQQQFPLIPSEIHSPPRHGTLPESFHGSPEPIRPAGSSNPTGQAYHLLGQISENEISQERPDTVSDGENEKEEEATKKKAYFVPCYPATRLVFWISTKCFEQEDFAVATWMGFWALHNVTCANYVLSPMRDAVALQVGVKNIPKLTLASSVLAFLSSVPIGWLFEAPDPGRRKLWKKMGLTRGETQGTSLALFYRFFALSVLSYAAGFQIMDWLRDGKLSWLPIPSWLGAEALDSESDLVTIWDWIPFLVSKLGKAMYIAFFLVVHLMKLHSISLVWGVTTEAMEYEDVARKGQERKLGPRPKVKRTRLQRLAMVGFGGTLGGIWGSVLASSMANTLGVSGLLIVSAFLLEISAELSIELGFIMKKHWEEQQIFRSSQDLASLDASMQRSVSLGSMKRVASGNSLMKKVSSKDSMSQSSSTKSLSDLDKAPPSQAPPKDDGQNIDTFTQRLLRGITTILKSRLLMAIFTYNALFASTSTLLSFQRAELIANRKSDTTVSADTAFLANINIASSMAVFVFQASGIGAGIAQRLGSQGTLSLMPAVRLVGIIGLTWWHRVSNGQAPNLILFLMLDECTRVINLAVAKPVRENLWRGLSNEARYEAKPIVDTLANRWGAGSASFCVSVVNKAFLWLGLATLGADPSVFGLTPNLFLCLLVAAWWAMVSLDLGQVRKRIDMELKKHQ</sequence>